<evidence type="ECO:0000256" key="4">
    <source>
        <dbReference type="RuleBase" id="RU004046"/>
    </source>
</evidence>
<keyword evidence="1 3" id="KW-0808">Transferase</keyword>
<keyword evidence="6" id="KW-1185">Reference proteome</keyword>
<dbReference type="GO" id="GO:0004340">
    <property type="term" value="F:glucokinase activity"/>
    <property type="evidence" value="ECO:0007669"/>
    <property type="project" value="UniProtKB-EC"/>
</dbReference>
<protein>
    <recommendedName>
        <fullName evidence="3">Glucokinase</fullName>
        <ecNumber evidence="3">2.7.1.2</ecNumber>
    </recommendedName>
    <alternativeName>
        <fullName evidence="3">Glucose kinase</fullName>
    </alternativeName>
</protein>
<dbReference type="EMBL" id="JBEHZE010000002">
    <property type="protein sequence ID" value="MEX6634756.1"/>
    <property type="molecule type" value="Genomic_DNA"/>
</dbReference>
<keyword evidence="3" id="KW-0324">Glycolysis</keyword>
<dbReference type="PANTHER" id="PTHR47690:SF1">
    <property type="entry name" value="GLUCOKINASE"/>
    <property type="match status" value="1"/>
</dbReference>
<dbReference type="NCBIfam" id="TIGR00749">
    <property type="entry name" value="glk"/>
    <property type="match status" value="1"/>
</dbReference>
<gene>
    <name evidence="3 5" type="primary">glk</name>
    <name evidence="5" type="ORF">ABFZ84_14490</name>
</gene>
<dbReference type="PANTHER" id="PTHR47690">
    <property type="entry name" value="GLUCOKINASE"/>
    <property type="match status" value="1"/>
</dbReference>
<reference evidence="5 6" key="1">
    <citation type="submission" date="2024-05" db="EMBL/GenBank/DDBJ databases">
        <title>Three bacterial strains, DH-69, EH-24, and ECK-19 isolated from coastal sediments.</title>
        <authorList>
            <person name="Ye Y.-Q."/>
            <person name="Du Z.-J."/>
        </authorList>
    </citation>
    <scope>NUCLEOTIDE SEQUENCE [LARGE SCALE GENOMIC DNA]</scope>
    <source>
        <strain evidence="5 6">ECK-19</strain>
    </source>
</reference>
<accession>A0ABV3ZBJ7</accession>
<dbReference type="Proteomes" id="UP001560685">
    <property type="component" value="Unassembled WGS sequence"/>
</dbReference>
<keyword evidence="2 3" id="KW-0418">Kinase</keyword>
<keyword evidence="3" id="KW-0067">ATP-binding</keyword>
<dbReference type="NCBIfam" id="NF009073">
    <property type="entry name" value="PRK12408.1"/>
    <property type="match status" value="1"/>
</dbReference>
<dbReference type="InterPro" id="IPR043129">
    <property type="entry name" value="ATPase_NBD"/>
</dbReference>
<dbReference type="SUPFAM" id="SSF53067">
    <property type="entry name" value="Actin-like ATPase domain"/>
    <property type="match status" value="1"/>
</dbReference>
<evidence type="ECO:0000256" key="3">
    <source>
        <dbReference type="HAMAP-Rule" id="MF_00524"/>
    </source>
</evidence>
<evidence type="ECO:0000256" key="1">
    <source>
        <dbReference type="ARBA" id="ARBA00022679"/>
    </source>
</evidence>
<dbReference type="Pfam" id="PF02685">
    <property type="entry name" value="Glucokinase"/>
    <property type="match status" value="1"/>
</dbReference>
<evidence type="ECO:0000256" key="2">
    <source>
        <dbReference type="ARBA" id="ARBA00022777"/>
    </source>
</evidence>
<dbReference type="Gene3D" id="3.30.420.40">
    <property type="match status" value="1"/>
</dbReference>
<dbReference type="HAMAP" id="MF_00524">
    <property type="entry name" value="Glucokinase"/>
    <property type="match status" value="1"/>
</dbReference>
<evidence type="ECO:0000313" key="6">
    <source>
        <dbReference type="Proteomes" id="UP001560685"/>
    </source>
</evidence>
<dbReference type="RefSeq" id="WP_369314796.1">
    <property type="nucleotide sequence ID" value="NZ_JBEHZE010000002.1"/>
</dbReference>
<proteinExistence type="inferred from homology"/>
<name>A0ABV3ZBJ7_9PROT</name>
<comment type="subcellular location">
    <subcellularLocation>
        <location evidence="3">Cytoplasm</location>
    </subcellularLocation>
</comment>
<comment type="similarity">
    <text evidence="3 4">Belongs to the bacterial glucokinase family.</text>
</comment>
<dbReference type="CDD" id="cd24008">
    <property type="entry name" value="ASKHA_NBD_GLK"/>
    <property type="match status" value="1"/>
</dbReference>
<dbReference type="InterPro" id="IPR050201">
    <property type="entry name" value="Bacterial_glucokinase"/>
</dbReference>
<organism evidence="5 6">
    <name type="scientific">Hyphococcus lacteus</name>
    <dbReference type="NCBI Taxonomy" id="3143536"/>
    <lineage>
        <taxon>Bacteria</taxon>
        <taxon>Pseudomonadati</taxon>
        <taxon>Pseudomonadota</taxon>
        <taxon>Alphaproteobacteria</taxon>
        <taxon>Parvularculales</taxon>
        <taxon>Parvularculaceae</taxon>
        <taxon>Hyphococcus</taxon>
    </lineage>
</organism>
<comment type="caution">
    <text evidence="5">The sequence shown here is derived from an EMBL/GenBank/DDBJ whole genome shotgun (WGS) entry which is preliminary data.</text>
</comment>
<dbReference type="InterPro" id="IPR003836">
    <property type="entry name" value="Glucokinase"/>
</dbReference>
<evidence type="ECO:0000313" key="5">
    <source>
        <dbReference type="EMBL" id="MEX6634756.1"/>
    </source>
</evidence>
<keyword evidence="3" id="KW-0963">Cytoplasm</keyword>
<comment type="catalytic activity">
    <reaction evidence="3">
        <text>D-glucose + ATP = D-glucose 6-phosphate + ADP + H(+)</text>
        <dbReference type="Rhea" id="RHEA:17825"/>
        <dbReference type="ChEBI" id="CHEBI:4167"/>
        <dbReference type="ChEBI" id="CHEBI:15378"/>
        <dbReference type="ChEBI" id="CHEBI:30616"/>
        <dbReference type="ChEBI" id="CHEBI:61548"/>
        <dbReference type="ChEBI" id="CHEBI:456216"/>
        <dbReference type="EC" id="2.7.1.2"/>
    </reaction>
</comment>
<dbReference type="EC" id="2.7.1.2" evidence="3"/>
<keyword evidence="3" id="KW-0547">Nucleotide-binding</keyword>
<dbReference type="Gene3D" id="3.40.367.20">
    <property type="match status" value="1"/>
</dbReference>
<comment type="caution">
    <text evidence="3">Lacks conserved residue(s) required for the propagation of feature annotation.</text>
</comment>
<sequence>MAVNDEIIVADLGGTHARFALGRREKGTITLSKIRQFKVRDYSSVDEVAAEFLRGADAKPAIGCFAMAGPVLDETVKFTNSPWVLGSAEIKRALGLASFKVVNDFEALASGVRLLTDDDFEIIKSGHGDPEKPTLIIGPGTGLGQAISVKRKIIATEGGHVLFAPIGAAQKAVIEKLEMRFHRVSVERLLSGNGLVEIYCALSGVDIGLWSGEAVTAAARSGGDQFAVEAVSMFCEMLGQAVGDAVLATGALGGVILAGGILPQMRELLNESAFVERFNDKAEMSKYMSSIPVRLIIRDNVALLGAADMVVGHARLGAS</sequence>